<dbReference type="EMBL" id="JBHTIB010000008">
    <property type="protein sequence ID" value="MFD0835526.1"/>
    <property type="molecule type" value="Genomic_DNA"/>
</dbReference>
<comment type="caution">
    <text evidence="1">The sequence shown here is derived from an EMBL/GenBank/DDBJ whole genome shotgun (WGS) entry which is preliminary data.</text>
</comment>
<gene>
    <name evidence="1" type="ORF">ACFQ0I_07130</name>
</gene>
<accession>A0ABW3BRN1</accession>
<proteinExistence type="predicted"/>
<reference evidence="2" key="1">
    <citation type="journal article" date="2019" name="Int. J. Syst. Evol. Microbiol.">
        <title>The Global Catalogue of Microorganisms (GCM) 10K type strain sequencing project: providing services to taxonomists for standard genome sequencing and annotation.</title>
        <authorList>
            <consortium name="The Broad Institute Genomics Platform"/>
            <consortium name="The Broad Institute Genome Sequencing Center for Infectious Disease"/>
            <person name="Wu L."/>
            <person name="Ma J."/>
        </authorList>
    </citation>
    <scope>NUCLEOTIDE SEQUENCE [LARGE SCALE GENOMIC DNA]</scope>
    <source>
        <strain evidence="2">CCUG 60529</strain>
    </source>
</reference>
<name>A0ABW3BRN1_9FLAO</name>
<organism evidence="1 2">
    <name type="scientific">Mariniflexile aquimaris</name>
    <dbReference type="NCBI Taxonomy" id="881009"/>
    <lineage>
        <taxon>Bacteria</taxon>
        <taxon>Pseudomonadati</taxon>
        <taxon>Bacteroidota</taxon>
        <taxon>Flavobacteriia</taxon>
        <taxon>Flavobacteriales</taxon>
        <taxon>Flavobacteriaceae</taxon>
        <taxon>Mariniflexile</taxon>
    </lineage>
</organism>
<dbReference type="Proteomes" id="UP001597011">
    <property type="component" value="Unassembled WGS sequence"/>
</dbReference>
<protein>
    <submittedName>
        <fullName evidence="1">Uncharacterized protein</fullName>
    </submittedName>
</protein>
<evidence type="ECO:0000313" key="1">
    <source>
        <dbReference type="EMBL" id="MFD0835526.1"/>
    </source>
</evidence>
<sequence>MISVKETYLYNEVLKELNYPFGNVFIFDGYIISEINRGIIFNWEDHAKTIVEDVFCYLGTNGEDLIYISHRINSYSVVPYDWIHFFKSNYQLKGYFIVSEHKVRILNSVFESLFFNNKIKRFNDLHTAINSIKTGAIEIA</sequence>
<dbReference type="RefSeq" id="WP_379940753.1">
    <property type="nucleotide sequence ID" value="NZ_JBHTIB010000008.1"/>
</dbReference>
<keyword evidence="2" id="KW-1185">Reference proteome</keyword>
<evidence type="ECO:0000313" key="2">
    <source>
        <dbReference type="Proteomes" id="UP001597011"/>
    </source>
</evidence>